<dbReference type="AlphaFoldDB" id="A0AAJ6QIB0"/>
<dbReference type="CDD" id="cd08276">
    <property type="entry name" value="MDR7"/>
    <property type="match status" value="1"/>
</dbReference>
<dbReference type="Pfam" id="PF00107">
    <property type="entry name" value="ADH_zinc_N"/>
    <property type="match status" value="1"/>
</dbReference>
<feature type="region of interest" description="Disordered" evidence="1">
    <location>
        <begin position="1"/>
        <end position="24"/>
    </location>
</feature>
<evidence type="ECO:0000259" key="2">
    <source>
        <dbReference type="SMART" id="SM00829"/>
    </source>
</evidence>
<gene>
    <name evidence="3" type="ORF">An18g01100</name>
</gene>
<evidence type="ECO:0000256" key="1">
    <source>
        <dbReference type="SAM" id="MobiDB-lite"/>
    </source>
</evidence>
<dbReference type="InterPro" id="IPR036291">
    <property type="entry name" value="NAD(P)-bd_dom_sf"/>
</dbReference>
<evidence type="ECO:0000313" key="3">
    <source>
        <dbReference type="RefSeq" id="XP_001398574.3"/>
    </source>
</evidence>
<reference evidence="3" key="1">
    <citation type="submission" date="2025-02" db="EMBL/GenBank/DDBJ databases">
        <authorList>
            <consortium name="NCBI Genome Project"/>
        </authorList>
    </citation>
    <scope>NUCLEOTIDE SEQUENCE</scope>
</reference>
<protein>
    <recommendedName>
        <fullName evidence="2">Enoyl reductase (ER) domain-containing protein</fullName>
    </recommendedName>
</protein>
<dbReference type="InterPro" id="IPR013154">
    <property type="entry name" value="ADH-like_N"/>
</dbReference>
<dbReference type="InterPro" id="IPR052711">
    <property type="entry name" value="Zinc_ADH-like"/>
</dbReference>
<dbReference type="InterPro" id="IPR011032">
    <property type="entry name" value="GroES-like_sf"/>
</dbReference>
<accession>A0AAJ6QIB0</accession>
<dbReference type="Gene3D" id="3.90.180.10">
    <property type="entry name" value="Medium-chain alcohol dehydrogenases, catalytic domain"/>
    <property type="match status" value="1"/>
</dbReference>
<organism evidence="3">
    <name type="scientific">Aspergillus niger</name>
    <dbReference type="NCBI Taxonomy" id="5061"/>
    <lineage>
        <taxon>Eukaryota</taxon>
        <taxon>Fungi</taxon>
        <taxon>Dikarya</taxon>
        <taxon>Ascomycota</taxon>
        <taxon>Pezizomycotina</taxon>
        <taxon>Eurotiomycetes</taxon>
        <taxon>Eurotiomycetidae</taxon>
        <taxon>Eurotiales</taxon>
        <taxon>Aspergillaceae</taxon>
        <taxon>Aspergillus</taxon>
        <taxon>Aspergillus subgen. Circumdati</taxon>
    </lineage>
</organism>
<dbReference type="PANTHER" id="PTHR45033:SF2">
    <property type="entry name" value="ZINC-TYPE ALCOHOL DEHYDROGENASE-LIKE PROTEIN C1773.06C"/>
    <property type="match status" value="1"/>
</dbReference>
<reference evidence="3" key="2">
    <citation type="submission" date="2025-08" db="UniProtKB">
        <authorList>
            <consortium name="RefSeq"/>
        </authorList>
    </citation>
    <scope>IDENTIFICATION</scope>
</reference>
<dbReference type="VEuPathDB" id="FungiDB:An18g01100"/>
<dbReference type="Pfam" id="PF08240">
    <property type="entry name" value="ADH_N"/>
    <property type="match status" value="1"/>
</dbReference>
<dbReference type="SUPFAM" id="SSF50129">
    <property type="entry name" value="GroES-like"/>
    <property type="match status" value="1"/>
</dbReference>
<sequence length="366" mass="39580">MSHAQITHRRAVRRTDDYTPHTPKVNIVTEPLPLPLSPTAVLIRVHAVALNYRDANIANGGNPWPVLPHGILGNDAAGEVIAVGEKVKTLAVGDRAAPITDTEQITERATKRSWLAADEDGVMADYIVYDESVLCKLPAYLDWVQASMIPCAGVTAWSALKGMRIGQTVLVQGTGGVSMFALKLALAAGLRVVLTSSSDAKLQAIKEKYAGSAILTVNYKNTPEWDEEVLKLTGGVGVDLVVENGGTGSLVKSMRCTRRGGVVSQVGYLGKQDPSELSELVPTLIDRRINLRGINAGSKLDMEDFCEALSASQTLLDDLIDKVFPFEQAEEAVEYVWQEKDIGSERKIQNSFYHLGSYVGTWSSAS</sequence>
<dbReference type="GeneID" id="4989670"/>
<dbReference type="RefSeq" id="XP_001398574.3">
    <property type="nucleotide sequence ID" value="XM_001398537.3"/>
</dbReference>
<dbReference type="KEGG" id="ang:An18g01100"/>
<dbReference type="Gene3D" id="3.40.50.720">
    <property type="entry name" value="NAD(P)-binding Rossmann-like Domain"/>
    <property type="match status" value="1"/>
</dbReference>
<feature type="domain" description="Enoyl reductase (ER)" evidence="2">
    <location>
        <begin position="18"/>
        <end position="342"/>
    </location>
</feature>
<dbReference type="InterPro" id="IPR020843">
    <property type="entry name" value="ER"/>
</dbReference>
<dbReference type="InterPro" id="IPR013149">
    <property type="entry name" value="ADH-like_C"/>
</dbReference>
<feature type="compositionally biased region" description="Basic residues" evidence="1">
    <location>
        <begin position="1"/>
        <end position="12"/>
    </location>
</feature>
<dbReference type="PANTHER" id="PTHR45033">
    <property type="match status" value="1"/>
</dbReference>
<name>A0AAJ6QIB0_ASPNG</name>
<proteinExistence type="predicted"/>
<dbReference type="SUPFAM" id="SSF51735">
    <property type="entry name" value="NAD(P)-binding Rossmann-fold domains"/>
    <property type="match status" value="1"/>
</dbReference>
<dbReference type="SMART" id="SM00829">
    <property type="entry name" value="PKS_ER"/>
    <property type="match status" value="1"/>
</dbReference>